<dbReference type="SUPFAM" id="SSF53697">
    <property type="entry name" value="SIS domain"/>
    <property type="match status" value="1"/>
</dbReference>
<dbReference type="OrthoDB" id="9762536at2"/>
<dbReference type="PANTHER" id="PTHR30514">
    <property type="entry name" value="GLUCOKINASE"/>
    <property type="match status" value="1"/>
</dbReference>
<dbReference type="SUPFAM" id="SSF46689">
    <property type="entry name" value="Homeodomain-like"/>
    <property type="match status" value="1"/>
</dbReference>
<name>V7I1P5_9CLOT</name>
<dbReference type="PANTHER" id="PTHR30514:SF21">
    <property type="entry name" value="RPIR-FAMILY TRANSCRIPTIONAL REGULATOR"/>
    <property type="match status" value="1"/>
</dbReference>
<dbReference type="GO" id="GO:1901135">
    <property type="term" value="P:carbohydrate derivative metabolic process"/>
    <property type="evidence" value="ECO:0007669"/>
    <property type="project" value="InterPro"/>
</dbReference>
<dbReference type="Proteomes" id="UP000017747">
    <property type="component" value="Unassembled WGS sequence"/>
</dbReference>
<reference evidence="3 4" key="1">
    <citation type="journal article" date="2014" name="Genome Announc.">
        <title>Genome Sequence of Youngiibacter fragilis, the Type Strain of the Genus Youngiibacter.</title>
        <authorList>
            <person name="Wawrik C.B."/>
            <person name="Callaghan A.V."/>
            <person name="Stamps B.W."/>
            <person name="Wawrik B."/>
        </authorList>
    </citation>
    <scope>NUCLEOTIDE SEQUENCE [LARGE SCALE GENOMIC DNA]</scope>
    <source>
        <strain evidence="3 4">232.1</strain>
    </source>
</reference>
<dbReference type="EMBL" id="AXUN02000235">
    <property type="protein sequence ID" value="ETA78947.1"/>
    <property type="molecule type" value="Genomic_DNA"/>
</dbReference>
<protein>
    <recommendedName>
        <fullName evidence="5">RpiR family transcriptional regulator</fullName>
    </recommendedName>
</protein>
<evidence type="ECO:0000313" key="3">
    <source>
        <dbReference type="EMBL" id="ETA78947.1"/>
    </source>
</evidence>
<dbReference type="Pfam" id="PF01380">
    <property type="entry name" value="SIS"/>
    <property type="match status" value="1"/>
</dbReference>
<feature type="domain" description="SIS" evidence="2">
    <location>
        <begin position="107"/>
        <end position="242"/>
    </location>
</feature>
<dbReference type="InterPro" id="IPR001347">
    <property type="entry name" value="SIS_dom"/>
</dbReference>
<evidence type="ECO:0008006" key="5">
    <source>
        <dbReference type="Google" id="ProtNLM"/>
    </source>
</evidence>
<dbReference type="Gene3D" id="1.10.10.10">
    <property type="entry name" value="Winged helix-like DNA-binding domain superfamily/Winged helix DNA-binding domain"/>
    <property type="match status" value="1"/>
</dbReference>
<dbReference type="STRING" id="994573.T472_0219510"/>
<comment type="caution">
    <text evidence="3">The sequence shown here is derived from an EMBL/GenBank/DDBJ whole genome shotgun (WGS) entry which is preliminary data.</text>
</comment>
<gene>
    <name evidence="3" type="ORF">T472_0219510</name>
</gene>
<dbReference type="GO" id="GO:0097367">
    <property type="term" value="F:carbohydrate derivative binding"/>
    <property type="evidence" value="ECO:0007669"/>
    <property type="project" value="InterPro"/>
</dbReference>
<dbReference type="eggNOG" id="COG1737">
    <property type="taxonomic scope" value="Bacteria"/>
</dbReference>
<dbReference type="InterPro" id="IPR036388">
    <property type="entry name" value="WH-like_DNA-bd_sf"/>
</dbReference>
<accession>V7I1P5</accession>
<dbReference type="PROSITE" id="PS51464">
    <property type="entry name" value="SIS"/>
    <property type="match status" value="1"/>
</dbReference>
<evidence type="ECO:0000259" key="1">
    <source>
        <dbReference type="PROSITE" id="PS51071"/>
    </source>
</evidence>
<dbReference type="InterPro" id="IPR047640">
    <property type="entry name" value="RpiR-like"/>
</dbReference>
<evidence type="ECO:0000259" key="2">
    <source>
        <dbReference type="PROSITE" id="PS51464"/>
    </source>
</evidence>
<dbReference type="InterPro" id="IPR046348">
    <property type="entry name" value="SIS_dom_sf"/>
</dbReference>
<dbReference type="Pfam" id="PF01418">
    <property type="entry name" value="HTH_6"/>
    <property type="match status" value="1"/>
</dbReference>
<evidence type="ECO:0000313" key="4">
    <source>
        <dbReference type="Proteomes" id="UP000017747"/>
    </source>
</evidence>
<organism evidence="3 4">
    <name type="scientific">Youngiibacter fragilis 232.1</name>
    <dbReference type="NCBI Taxonomy" id="994573"/>
    <lineage>
        <taxon>Bacteria</taxon>
        <taxon>Bacillati</taxon>
        <taxon>Bacillota</taxon>
        <taxon>Clostridia</taxon>
        <taxon>Eubacteriales</taxon>
        <taxon>Clostridiaceae</taxon>
        <taxon>Youngiibacter</taxon>
    </lineage>
</organism>
<dbReference type="PROSITE" id="PS51071">
    <property type="entry name" value="HTH_RPIR"/>
    <property type="match status" value="1"/>
</dbReference>
<dbReference type="AlphaFoldDB" id="V7I1P5"/>
<feature type="domain" description="HTH rpiR-type" evidence="1">
    <location>
        <begin position="5"/>
        <end position="81"/>
    </location>
</feature>
<sequence length="242" mass="27479">MKYRVIHQLTERNFDKEASKSELEVLDYLEKNFTSIPFLSVIKVANESFTSQATVNRACKLLGFQGFSEMKYAAKEDIELMNSTSERHIANTEYILRKINFDGAACVSDAIIGSRRKLMIFGLGGSNISALYLQRQLLYLGIPSLLVAEMQMFKNFEGYSLIVLSSSGETQRCLQIAKEAKKLKMKVISITKNGSSLMNLSDYCFHHDVPVDKMKGISREQQLHIMIMVNEVVDQLKKKLDI</sequence>
<dbReference type="GO" id="GO:0003677">
    <property type="term" value="F:DNA binding"/>
    <property type="evidence" value="ECO:0007669"/>
    <property type="project" value="InterPro"/>
</dbReference>
<keyword evidence="4" id="KW-1185">Reference proteome</keyword>
<proteinExistence type="predicted"/>
<dbReference type="GO" id="GO:0003700">
    <property type="term" value="F:DNA-binding transcription factor activity"/>
    <property type="evidence" value="ECO:0007669"/>
    <property type="project" value="InterPro"/>
</dbReference>
<dbReference type="Gene3D" id="3.40.50.10490">
    <property type="entry name" value="Glucose-6-phosphate isomerase like protein, domain 1"/>
    <property type="match status" value="1"/>
</dbReference>
<dbReference type="InterPro" id="IPR009057">
    <property type="entry name" value="Homeodomain-like_sf"/>
</dbReference>
<dbReference type="InterPro" id="IPR000281">
    <property type="entry name" value="HTH_RpiR"/>
</dbReference>